<dbReference type="SUPFAM" id="SSF160950">
    <property type="entry name" value="YacF-like"/>
    <property type="match status" value="1"/>
</dbReference>
<evidence type="ECO:0000256" key="2">
    <source>
        <dbReference type="ARBA" id="ARBA00022618"/>
    </source>
</evidence>
<accession>A0A1V3NF36</accession>
<sequence length="256" mass="30039">MSDTITYEQPLLERMRLFMRIEELMHRFRFSMEGKSGWETHCALTTLIEILDLTNRVDLKRELMKELERQIANLSRLVSEPSVDQDRLTRVIEQQRQLIEQIHTINGQLDQQIKTNDFFGSIRQRNSIPGGTCDFDLPAYHFWLARPATERRELLRGWSQPFQEINEAVGLVLKLIRNSAEPRTLVAESGFYEQSLDTSIPWQMIRITMPSDSICYPEISAGRQRFSVRFLKPGDMRQRPRQCDQNVEFQLTCCAL</sequence>
<evidence type="ECO:0000256" key="4">
    <source>
        <dbReference type="ARBA" id="ARBA00023306"/>
    </source>
</evidence>
<reference evidence="7 8" key="1">
    <citation type="submission" date="2017-02" db="EMBL/GenBank/DDBJ databases">
        <title>Genomic diversity within the haloalkaliphilic genus Thioalkalivibrio.</title>
        <authorList>
            <person name="Ahn A.-C."/>
            <person name="Meier-Kolthoff J."/>
            <person name="Overmars L."/>
            <person name="Richter M."/>
            <person name="Woyke T."/>
            <person name="Sorokin D.Y."/>
            <person name="Muyzer G."/>
        </authorList>
    </citation>
    <scope>NUCLEOTIDE SEQUENCE [LARGE SCALE GENOMIC DNA]</scope>
    <source>
        <strain evidence="7 8">ALJD</strain>
    </source>
</reference>
<keyword evidence="1 5" id="KW-0963">Cytoplasm</keyword>
<dbReference type="Proteomes" id="UP000189462">
    <property type="component" value="Unassembled WGS sequence"/>
</dbReference>
<comment type="subunit">
    <text evidence="5">Interacts with FtsZ.</text>
</comment>
<keyword evidence="8" id="KW-1185">Reference proteome</keyword>
<organism evidence="7 8">
    <name type="scientific">Thioalkalivibrio denitrificans</name>
    <dbReference type="NCBI Taxonomy" id="108003"/>
    <lineage>
        <taxon>Bacteria</taxon>
        <taxon>Pseudomonadati</taxon>
        <taxon>Pseudomonadota</taxon>
        <taxon>Gammaproteobacteria</taxon>
        <taxon>Chromatiales</taxon>
        <taxon>Ectothiorhodospiraceae</taxon>
        <taxon>Thioalkalivibrio</taxon>
    </lineage>
</organism>
<dbReference type="GO" id="GO:0005737">
    <property type="term" value="C:cytoplasm"/>
    <property type="evidence" value="ECO:0007669"/>
    <property type="project" value="UniProtKB-SubCell"/>
</dbReference>
<evidence type="ECO:0000313" key="7">
    <source>
        <dbReference type="EMBL" id="OOG23645.1"/>
    </source>
</evidence>
<dbReference type="GO" id="GO:0043093">
    <property type="term" value="P:FtsZ-dependent cytokinesis"/>
    <property type="evidence" value="ECO:0007669"/>
    <property type="project" value="UniProtKB-UniRule"/>
</dbReference>
<gene>
    <name evidence="5" type="primary">zapD</name>
    <name evidence="7" type="ORF">B1C78_10780</name>
</gene>
<name>A0A1V3NF36_9GAMM</name>
<dbReference type="AlphaFoldDB" id="A0A1V3NF36"/>
<evidence type="ECO:0000256" key="3">
    <source>
        <dbReference type="ARBA" id="ARBA00023210"/>
    </source>
</evidence>
<dbReference type="InterPro" id="IPR027462">
    <property type="entry name" value="ZapD_C"/>
</dbReference>
<keyword evidence="3 5" id="KW-0717">Septation</keyword>
<dbReference type="STRING" id="108003.B1C78_10780"/>
<dbReference type="InterPro" id="IPR009777">
    <property type="entry name" value="ZapD"/>
</dbReference>
<comment type="similarity">
    <text evidence="5">Belongs to the ZapD family.</text>
</comment>
<dbReference type="InterPro" id="IPR036268">
    <property type="entry name" value="ZapD_sf"/>
</dbReference>
<dbReference type="PANTHER" id="PTHR39455">
    <property type="entry name" value="CELL DIVISION PROTEIN ZAPD"/>
    <property type="match status" value="1"/>
</dbReference>
<dbReference type="PANTHER" id="PTHR39455:SF1">
    <property type="entry name" value="CELL DIVISION PROTEIN ZAPD"/>
    <property type="match status" value="1"/>
</dbReference>
<dbReference type="Gene3D" id="2.60.440.10">
    <property type="entry name" value="YacF-like domains"/>
    <property type="match status" value="1"/>
</dbReference>
<dbReference type="GO" id="GO:0032153">
    <property type="term" value="C:cell division site"/>
    <property type="evidence" value="ECO:0007669"/>
    <property type="project" value="TreeGrafter"/>
</dbReference>
<evidence type="ECO:0000313" key="8">
    <source>
        <dbReference type="Proteomes" id="UP000189462"/>
    </source>
</evidence>
<dbReference type="GO" id="GO:0000917">
    <property type="term" value="P:division septum assembly"/>
    <property type="evidence" value="ECO:0007669"/>
    <property type="project" value="UniProtKB-KW"/>
</dbReference>
<comment type="subcellular location">
    <subcellularLocation>
        <location evidence="5">Cytoplasm</location>
    </subcellularLocation>
    <text evidence="5">Localizes to mid-cell in an FtsZ-dependent manner.</text>
</comment>
<dbReference type="Pfam" id="PF07072">
    <property type="entry name" value="ZapD"/>
    <property type="match status" value="1"/>
</dbReference>
<evidence type="ECO:0000256" key="5">
    <source>
        <dbReference type="HAMAP-Rule" id="MF_01092"/>
    </source>
</evidence>
<keyword evidence="2 5" id="KW-0132">Cell division</keyword>
<evidence type="ECO:0000256" key="6">
    <source>
        <dbReference type="SAM" id="Coils"/>
    </source>
</evidence>
<comment type="caution">
    <text evidence="7">The sequence shown here is derived from an EMBL/GenBank/DDBJ whole genome shotgun (WGS) entry which is preliminary data.</text>
</comment>
<dbReference type="HAMAP" id="MF_01092">
    <property type="entry name" value="ZapD"/>
    <property type="match status" value="1"/>
</dbReference>
<dbReference type="NCBIfam" id="NF003656">
    <property type="entry name" value="PRK05287.1-4"/>
    <property type="match status" value="1"/>
</dbReference>
<dbReference type="Gene3D" id="1.10.3900.10">
    <property type="entry name" value="YacF-like"/>
    <property type="match status" value="1"/>
</dbReference>
<evidence type="ECO:0000256" key="1">
    <source>
        <dbReference type="ARBA" id="ARBA00022490"/>
    </source>
</evidence>
<comment type="function">
    <text evidence="5">Cell division factor that enhances FtsZ-ring assembly. Directly interacts with FtsZ and promotes bundling of FtsZ protofilaments, with a reduction in FtsZ GTPase activity.</text>
</comment>
<dbReference type="EMBL" id="MVBK01000060">
    <property type="protein sequence ID" value="OOG23645.1"/>
    <property type="molecule type" value="Genomic_DNA"/>
</dbReference>
<keyword evidence="6" id="KW-0175">Coiled coil</keyword>
<keyword evidence="4 5" id="KW-0131">Cell cycle</keyword>
<proteinExistence type="inferred from homology"/>
<feature type="coiled-coil region" evidence="6">
    <location>
        <begin position="50"/>
        <end position="80"/>
    </location>
</feature>
<protein>
    <recommendedName>
        <fullName evidence="5">Cell division protein ZapD</fullName>
    </recommendedName>
    <alternativeName>
        <fullName evidence="5">Z ring-associated protein D</fullName>
    </alternativeName>
</protein>